<protein>
    <submittedName>
        <fullName evidence="2">Molybdopterin-binding protein</fullName>
    </submittedName>
</protein>
<dbReference type="SUPFAM" id="SSF53218">
    <property type="entry name" value="Molybdenum cofactor biosynthesis proteins"/>
    <property type="match status" value="1"/>
</dbReference>
<dbReference type="InterPro" id="IPR036425">
    <property type="entry name" value="MoaB/Mog-like_dom_sf"/>
</dbReference>
<dbReference type="AlphaFoldDB" id="A0A9J6P8U2"/>
<gene>
    <name evidence="2" type="ORF">NJQ99_01410</name>
</gene>
<dbReference type="InterPro" id="IPR050101">
    <property type="entry name" value="CinA"/>
</dbReference>
<dbReference type="RefSeq" id="WP_269331019.1">
    <property type="nucleotide sequence ID" value="NZ_JAMZFT010000001.1"/>
</dbReference>
<dbReference type="Gene3D" id="3.40.980.10">
    <property type="entry name" value="MoaB/Mog-like domain"/>
    <property type="match status" value="1"/>
</dbReference>
<feature type="domain" description="MoaB/Mog" evidence="1">
    <location>
        <begin position="8"/>
        <end position="168"/>
    </location>
</feature>
<dbReference type="Proteomes" id="UP001055804">
    <property type="component" value="Unassembled WGS sequence"/>
</dbReference>
<dbReference type="EMBL" id="JAMZFT010000001">
    <property type="protein sequence ID" value="MCP1335061.1"/>
    <property type="molecule type" value="Genomic_DNA"/>
</dbReference>
<dbReference type="SMART" id="SM00852">
    <property type="entry name" value="MoCF_biosynth"/>
    <property type="match status" value="1"/>
</dbReference>
<reference evidence="2" key="1">
    <citation type="submission" date="2022-06" db="EMBL/GenBank/DDBJ databases">
        <title>Isolation and Genomics of Futiania mangrovii gen. nov., sp. nov., a Rare and Metabolically-versatile member in the Class Alphaproteobacteria.</title>
        <authorList>
            <person name="Liu L."/>
            <person name="Huang W.-C."/>
            <person name="Pan J."/>
            <person name="Li J."/>
            <person name="Huang Y."/>
            <person name="Du H."/>
            <person name="Liu Y."/>
            <person name="Li M."/>
        </authorList>
    </citation>
    <scope>NUCLEOTIDE SEQUENCE</scope>
    <source>
        <strain evidence="2">FT118</strain>
    </source>
</reference>
<dbReference type="InterPro" id="IPR056596">
    <property type="entry name" value="FLAD1_M"/>
</dbReference>
<name>A0A9J6P8U2_9PROT</name>
<dbReference type="PANTHER" id="PTHR13939">
    <property type="entry name" value="NICOTINAMIDE-NUCLEOTIDE AMIDOHYDROLASE PNCC"/>
    <property type="match status" value="1"/>
</dbReference>
<dbReference type="CDD" id="cd00885">
    <property type="entry name" value="cinA"/>
    <property type="match status" value="1"/>
</dbReference>
<evidence type="ECO:0000313" key="3">
    <source>
        <dbReference type="Proteomes" id="UP001055804"/>
    </source>
</evidence>
<proteinExistence type="predicted"/>
<sequence>MSEQPTAGMVIIGEEILGGRTQDTNLARLANFLGPIGIAIREVRVVVDEVEEIAAAVNALRTRYTYVFTTGGIGPTHDDVTADGIARAFGVELKERADALAILEAYYAEGDLNAARRRMARIPGDASLIENPVSAAPGFRLENVFTMAGVPKIVDGMLESIRPQLAGGPPLLSVSIRSNALEAEISEGLEALQNEMPDVRFGSYPFARSGRFGTRLVGRTTDADRLAAAEEKIVALLERLGKEYVREDPDAA</sequence>
<dbReference type="PANTHER" id="PTHR13939:SF0">
    <property type="entry name" value="NMN AMIDOHYDROLASE-LIKE PROTEIN YFAY"/>
    <property type="match status" value="1"/>
</dbReference>
<accession>A0A9J6P8U2</accession>
<evidence type="ECO:0000313" key="2">
    <source>
        <dbReference type="EMBL" id="MCP1335061.1"/>
    </source>
</evidence>
<dbReference type="InterPro" id="IPR001453">
    <property type="entry name" value="MoaB/Mog_dom"/>
</dbReference>
<comment type="caution">
    <text evidence="2">The sequence shown here is derived from an EMBL/GenBank/DDBJ whole genome shotgun (WGS) entry which is preliminary data.</text>
</comment>
<dbReference type="Pfam" id="PF24102">
    <property type="entry name" value="FLAD1_M"/>
    <property type="match status" value="1"/>
</dbReference>
<dbReference type="Pfam" id="PF00994">
    <property type="entry name" value="MoCF_biosynth"/>
    <property type="match status" value="1"/>
</dbReference>
<keyword evidence="3" id="KW-1185">Reference proteome</keyword>
<evidence type="ECO:0000259" key="1">
    <source>
        <dbReference type="SMART" id="SM00852"/>
    </source>
</evidence>
<organism evidence="2 3">
    <name type="scientific">Futiania mangrovi</name>
    <dbReference type="NCBI Taxonomy" id="2959716"/>
    <lineage>
        <taxon>Bacteria</taxon>
        <taxon>Pseudomonadati</taxon>
        <taxon>Pseudomonadota</taxon>
        <taxon>Alphaproteobacteria</taxon>
        <taxon>Futianiales</taxon>
        <taxon>Futianiaceae</taxon>
        <taxon>Futiania</taxon>
    </lineage>
</organism>